<evidence type="ECO:0008006" key="3">
    <source>
        <dbReference type="Google" id="ProtNLM"/>
    </source>
</evidence>
<dbReference type="PANTHER" id="PTHR33099">
    <property type="entry name" value="FE2OG DIOXYGENASE DOMAIN-CONTAINING PROTEIN"/>
    <property type="match status" value="1"/>
</dbReference>
<proteinExistence type="predicted"/>
<protein>
    <recommendedName>
        <fullName evidence="3">Prolyl 4-hydroxylase alpha subunit Fe(2+) 2OG dioxygenase domain-containing protein</fullName>
    </recommendedName>
</protein>
<sequence>MDCNTNPKQPAPDKATLKRDIFAALDSISSCGNFATTGYLNQAGHNDSDIRPPDHDLPFVEGYGEIGHKRNWAGTELEVRELIEKYAMPNCKLATHDDFRNNLLKLDTTQFTEGLSWRDFVHDKIRPRVCQELGVSPHVAVSVRAKIRNIVLQQRGPINQVQLSSDPSPDVFGTLVVCRPGFTLDSGDILLTHHGKHMVYRTMESAWSYAAWYSQVDHEIRPLSGGSRIMMVFDLSFDSREPSTHRPSTATMTVPQADKIRVALRPWLESHQAPNALDCLYYPLEYTYSDNMVWPGSLRFRDRARAQVLDELASGPDFPFEVFIAEVHEEKPKTCDPDPNMSLKAIAIPEGELMKLDPDMKTLSVCYSIRAVYDMGGKKLYKHGSVLLDTPIAREDGDRKNDPNSPGDCVCIDRFYTTALVLVPRCQLTKLLPCTGLDVTADLGSKTCSSEVFSYLARMILRGRDCPESTQMFLSICAMKEDDGSPCKLLKSITKYDNHVLQATLYLERFDLFNQLISERSMNEPWDDMGFVPCELLLWVRKWLDTDRFDAAATFARIQDGHKIPELNRWIEARLQDCLRTRLADVEVPTTIRTTRTVYCLLILIHHIPDSRVVQYFADLVLYIIKFPQARYAEIISVCGIFHDHAITWSNQRRPDNLERAIRLFNVGAALLVEALDLSSLGLVTSDELFKLFETSMRVHGYCLELYPESASEKALLPSPWTQFIAKFSSGAPPISCNNDRDVWLGFLKRALAHEQVDSLHEQVDSLQAWLRKNPRDRHGLYLARTSFLFTVTKLFATQFVGRGCGSAERESHFYAELESEGLADDDGDWDPAFSELYEAVRQKKLHLIENQEDTSSQLPYPFKVVELPYPCEVAPQQQRRGRAKAKVKRRKSKNACGWKMEDYVRELSG</sequence>
<comment type="caution">
    <text evidence="1">The sequence shown here is derived from an EMBL/GenBank/DDBJ whole genome shotgun (WGS) entry which is preliminary data.</text>
</comment>
<dbReference type="EMBL" id="JAUKTV010000014">
    <property type="protein sequence ID" value="KAK0716559.1"/>
    <property type="molecule type" value="Genomic_DNA"/>
</dbReference>
<dbReference type="Proteomes" id="UP001172159">
    <property type="component" value="Unassembled WGS sequence"/>
</dbReference>
<keyword evidence="2" id="KW-1185">Reference proteome</keyword>
<evidence type="ECO:0000313" key="2">
    <source>
        <dbReference type="Proteomes" id="UP001172159"/>
    </source>
</evidence>
<evidence type="ECO:0000313" key="1">
    <source>
        <dbReference type="EMBL" id="KAK0716559.1"/>
    </source>
</evidence>
<reference evidence="1" key="1">
    <citation type="submission" date="2023-06" db="EMBL/GenBank/DDBJ databases">
        <title>Genome-scale phylogeny and comparative genomics of the fungal order Sordariales.</title>
        <authorList>
            <consortium name="Lawrence Berkeley National Laboratory"/>
            <person name="Hensen N."/>
            <person name="Bonometti L."/>
            <person name="Westerberg I."/>
            <person name="Brannstrom I.O."/>
            <person name="Guillou S."/>
            <person name="Cros-Aarteil S."/>
            <person name="Calhoun S."/>
            <person name="Haridas S."/>
            <person name="Kuo A."/>
            <person name="Mondo S."/>
            <person name="Pangilinan J."/>
            <person name="Riley R."/>
            <person name="Labutti K."/>
            <person name="Andreopoulos B."/>
            <person name="Lipzen A."/>
            <person name="Chen C."/>
            <person name="Yanf M."/>
            <person name="Daum C."/>
            <person name="Ng V."/>
            <person name="Clum A."/>
            <person name="Steindorff A."/>
            <person name="Ohm R."/>
            <person name="Martin F."/>
            <person name="Silar P."/>
            <person name="Natvig D."/>
            <person name="Lalanne C."/>
            <person name="Gautier V."/>
            <person name="Ament-Velasquez S.L."/>
            <person name="Kruys A."/>
            <person name="Hutchinson M.I."/>
            <person name="Powell A.J."/>
            <person name="Barry K."/>
            <person name="Miller A.N."/>
            <person name="Grigoriev I.V."/>
            <person name="Debuchy R."/>
            <person name="Gladieux P."/>
            <person name="Thoren M.H."/>
            <person name="Johannesson H."/>
        </authorList>
    </citation>
    <scope>NUCLEOTIDE SEQUENCE</scope>
    <source>
        <strain evidence="1">CBS 540.89</strain>
    </source>
</reference>
<accession>A0AA40AIN6</accession>
<gene>
    <name evidence="1" type="ORF">B0T21DRAFT_454336</name>
</gene>
<organism evidence="1 2">
    <name type="scientific">Apiosordaria backusii</name>
    <dbReference type="NCBI Taxonomy" id="314023"/>
    <lineage>
        <taxon>Eukaryota</taxon>
        <taxon>Fungi</taxon>
        <taxon>Dikarya</taxon>
        <taxon>Ascomycota</taxon>
        <taxon>Pezizomycotina</taxon>
        <taxon>Sordariomycetes</taxon>
        <taxon>Sordariomycetidae</taxon>
        <taxon>Sordariales</taxon>
        <taxon>Lasiosphaeriaceae</taxon>
        <taxon>Apiosordaria</taxon>
    </lineage>
</organism>
<dbReference type="PANTHER" id="PTHR33099:SF7">
    <property type="entry name" value="MYND-TYPE DOMAIN-CONTAINING PROTEIN"/>
    <property type="match status" value="1"/>
</dbReference>
<name>A0AA40AIN6_9PEZI</name>
<dbReference type="AlphaFoldDB" id="A0AA40AIN6"/>